<proteinExistence type="predicted"/>
<dbReference type="AlphaFoldDB" id="A0ABD2MAL2"/>
<feature type="compositionally biased region" description="Basic and acidic residues" evidence="1">
    <location>
        <begin position="93"/>
        <end position="113"/>
    </location>
</feature>
<gene>
    <name evidence="3" type="ORF">niasHT_004651</name>
</gene>
<protein>
    <submittedName>
        <fullName evidence="3">Uncharacterized protein</fullName>
    </submittedName>
</protein>
<evidence type="ECO:0000256" key="1">
    <source>
        <dbReference type="SAM" id="MobiDB-lite"/>
    </source>
</evidence>
<organism evidence="3 4">
    <name type="scientific">Heterodera trifolii</name>
    <dbReference type="NCBI Taxonomy" id="157864"/>
    <lineage>
        <taxon>Eukaryota</taxon>
        <taxon>Metazoa</taxon>
        <taxon>Ecdysozoa</taxon>
        <taxon>Nematoda</taxon>
        <taxon>Chromadorea</taxon>
        <taxon>Rhabditida</taxon>
        <taxon>Tylenchina</taxon>
        <taxon>Tylenchomorpha</taxon>
        <taxon>Tylenchoidea</taxon>
        <taxon>Heteroderidae</taxon>
        <taxon>Heteroderinae</taxon>
        <taxon>Heterodera</taxon>
    </lineage>
</organism>
<feature type="region of interest" description="Disordered" evidence="1">
    <location>
        <begin position="89"/>
        <end position="129"/>
    </location>
</feature>
<keyword evidence="2" id="KW-0732">Signal</keyword>
<evidence type="ECO:0000313" key="3">
    <source>
        <dbReference type="EMBL" id="KAL3124062.1"/>
    </source>
</evidence>
<reference evidence="3 4" key="1">
    <citation type="submission" date="2024-10" db="EMBL/GenBank/DDBJ databases">
        <authorList>
            <person name="Kim D."/>
        </authorList>
    </citation>
    <scope>NUCLEOTIDE SEQUENCE [LARGE SCALE GENOMIC DNA]</scope>
    <source>
        <strain evidence="3">BH-2024</strain>
    </source>
</reference>
<evidence type="ECO:0000256" key="2">
    <source>
        <dbReference type="SAM" id="SignalP"/>
    </source>
</evidence>
<sequence length="322" mass="35609">MCPFCCSFVWLATHSLLIPLHSFTFIPSSCSSPSSVVVVLLEQCVSAQRRQNERVGKEGKWGGGGGETRKWKKLPRGKGCTECALRANRGKKKESQMNERSVGEEGLRKEETRQKRKVAGASERGPMKGMKECRGKWRLCPPPPAAPLSRHGHSAVVVTIRLSIAVPNYPATLSSTPRSVPPFRSPPPIPHPPLRLLISRALAPHTKSAFADGSDRTDGGAKPSRAWANIVGRYDQWVKQVLRRWLSADGSSADPPPSPCCLSVHTPPPLLLFTVRRPFVRLRFVPPPFVCFRVRPHFASAVPLPPFFALFFQWSPMCGKIL</sequence>
<keyword evidence="4" id="KW-1185">Reference proteome</keyword>
<accession>A0ABD2MAL2</accession>
<dbReference type="Proteomes" id="UP001620626">
    <property type="component" value="Unassembled WGS sequence"/>
</dbReference>
<comment type="caution">
    <text evidence="3">The sequence shown here is derived from an EMBL/GenBank/DDBJ whole genome shotgun (WGS) entry which is preliminary data.</text>
</comment>
<evidence type="ECO:0000313" key="4">
    <source>
        <dbReference type="Proteomes" id="UP001620626"/>
    </source>
</evidence>
<feature type="chain" id="PRO_5044871939" evidence="2">
    <location>
        <begin position="32"/>
        <end position="322"/>
    </location>
</feature>
<feature type="signal peptide" evidence="2">
    <location>
        <begin position="1"/>
        <end position="31"/>
    </location>
</feature>
<dbReference type="EMBL" id="JBICBT010000078">
    <property type="protein sequence ID" value="KAL3124062.1"/>
    <property type="molecule type" value="Genomic_DNA"/>
</dbReference>
<name>A0ABD2MAL2_9BILA</name>